<feature type="region of interest" description="Disordered" evidence="1">
    <location>
        <begin position="193"/>
        <end position="275"/>
    </location>
</feature>
<evidence type="ECO:0000259" key="2">
    <source>
        <dbReference type="Pfam" id="PF15782"/>
    </source>
</evidence>
<evidence type="ECO:0000259" key="3">
    <source>
        <dbReference type="Pfam" id="PF20688"/>
    </source>
</evidence>
<feature type="compositionally biased region" description="Polar residues" evidence="1">
    <location>
        <begin position="201"/>
        <end position="216"/>
    </location>
</feature>
<dbReference type="InterPro" id="IPR048659">
    <property type="entry name" value="GREB1-like_2nd"/>
</dbReference>
<feature type="domain" description="GREB1-like second" evidence="3">
    <location>
        <begin position="232"/>
        <end position="273"/>
    </location>
</feature>
<dbReference type="Pfam" id="PF20688">
    <property type="entry name" value="GREB1_2nd"/>
    <property type="match status" value="1"/>
</dbReference>
<feature type="compositionally biased region" description="Acidic residues" evidence="1">
    <location>
        <begin position="55"/>
        <end position="65"/>
    </location>
</feature>
<protein>
    <submittedName>
        <fullName evidence="4">Growth regulating estrogen receptor binding 1</fullName>
    </submittedName>
</protein>
<feature type="compositionally biased region" description="Pro residues" evidence="1">
    <location>
        <begin position="70"/>
        <end position="81"/>
    </location>
</feature>
<dbReference type="AlphaFoldDB" id="A0A8C2EMM0"/>
<sequence length="303" mass="32388">MGNSYTGHLQSTRFEEVLHNSIEASLRSNTVVPRPVFTQLYLEAEQRPYSHDGRGDEDEDEEDGSDSNTPPIPYQMRPPPDGSCTTDGFCQAGKDLRLSSMATESLEVAPGFLLVGAKSPSMPDHILVCAVDQRFLPDECGRNALLDSRMRHAVCNAAAGPEEQSGHGSTDLLPNSGHTALNTINHADLNTHLHISEGSPPLTNGSHVPGPQQTPAQPGMVANGPGRPTVIGSMANSGPPKKRHKGWSPESSAPTEVTPRPAPNSTTNGTKSGRHSYLHLHTNHCAHCVVNKSVLLNKGACRI</sequence>
<name>A0A8C2EMM0_CYPCA</name>
<evidence type="ECO:0000313" key="5">
    <source>
        <dbReference type="Proteomes" id="UP000694701"/>
    </source>
</evidence>
<dbReference type="Pfam" id="PF15782">
    <property type="entry name" value="GREB1_N"/>
    <property type="match status" value="1"/>
</dbReference>
<evidence type="ECO:0000256" key="1">
    <source>
        <dbReference type="SAM" id="MobiDB-lite"/>
    </source>
</evidence>
<feature type="domain" description="GREB1 N-terminal" evidence="2">
    <location>
        <begin position="56"/>
        <end position="147"/>
    </location>
</feature>
<dbReference type="Proteomes" id="UP000694701">
    <property type="component" value="Unplaced"/>
</dbReference>
<feature type="compositionally biased region" description="Polar residues" evidence="1">
    <location>
        <begin position="166"/>
        <end position="179"/>
    </location>
</feature>
<feature type="region of interest" description="Disordered" evidence="1">
    <location>
        <begin position="160"/>
        <end position="179"/>
    </location>
</feature>
<dbReference type="PANTHER" id="PTHR15720:SF13">
    <property type="entry name" value="PROTEIN GREB1"/>
    <property type="match status" value="1"/>
</dbReference>
<dbReference type="Ensembl" id="ENSCCRT00020047515.1">
    <property type="protein sequence ID" value="ENSCCRP00020043542.1"/>
    <property type="gene ID" value="ENSCCRG00020019343.1"/>
</dbReference>
<feature type="compositionally biased region" description="Basic and acidic residues" evidence="1">
    <location>
        <begin position="44"/>
        <end position="54"/>
    </location>
</feature>
<dbReference type="InterPro" id="IPR046926">
    <property type="entry name" value="GREB1_N"/>
</dbReference>
<feature type="region of interest" description="Disordered" evidence="1">
    <location>
        <begin position="43"/>
        <end position="89"/>
    </location>
</feature>
<reference evidence="4" key="1">
    <citation type="submission" date="2025-08" db="UniProtKB">
        <authorList>
            <consortium name="Ensembl"/>
        </authorList>
    </citation>
    <scope>IDENTIFICATION</scope>
</reference>
<dbReference type="PANTHER" id="PTHR15720">
    <property type="entry name" value="GREB1-RELATED"/>
    <property type="match status" value="1"/>
</dbReference>
<organism evidence="4 5">
    <name type="scientific">Cyprinus carpio</name>
    <name type="common">Common carp</name>
    <dbReference type="NCBI Taxonomy" id="7962"/>
    <lineage>
        <taxon>Eukaryota</taxon>
        <taxon>Metazoa</taxon>
        <taxon>Chordata</taxon>
        <taxon>Craniata</taxon>
        <taxon>Vertebrata</taxon>
        <taxon>Euteleostomi</taxon>
        <taxon>Actinopterygii</taxon>
        <taxon>Neopterygii</taxon>
        <taxon>Teleostei</taxon>
        <taxon>Ostariophysi</taxon>
        <taxon>Cypriniformes</taxon>
        <taxon>Cyprinidae</taxon>
        <taxon>Cyprininae</taxon>
        <taxon>Cyprinus</taxon>
    </lineage>
</organism>
<proteinExistence type="predicted"/>
<evidence type="ECO:0000313" key="4">
    <source>
        <dbReference type="Ensembl" id="ENSCCRP00020043542.1"/>
    </source>
</evidence>
<accession>A0A8C2EMM0</accession>
<dbReference type="InterPro" id="IPR028422">
    <property type="entry name" value="GREB1"/>
</dbReference>